<evidence type="ECO:0000313" key="1">
    <source>
        <dbReference type="EMBL" id="OAY45548.1"/>
    </source>
</evidence>
<gene>
    <name evidence="1" type="ORF">MANES_07G070300</name>
</gene>
<accession>A0A251KHK8</accession>
<protein>
    <submittedName>
        <fullName evidence="1">Uncharacterized protein</fullName>
    </submittedName>
</protein>
<dbReference type="EMBL" id="CM004393">
    <property type="protein sequence ID" value="OAY45547.1"/>
    <property type="molecule type" value="Genomic_DNA"/>
</dbReference>
<dbReference type="AlphaFoldDB" id="A0A251KHK8"/>
<dbReference type="PANTHER" id="PTHR34222">
    <property type="entry name" value="GAG_PRE-INTEGRS DOMAIN-CONTAINING PROTEIN"/>
    <property type="match status" value="1"/>
</dbReference>
<sequence>MLKLLNPDHSGVTMVTALGWQQQPLLEQNHNHSDCSESKGQTRLYYGKCELPKGDGLACFSSYHLGNCCASKTMCELDSEDRLIQFLMGLNDNYDHMRNRILLMDILPSNNKARSMVLRVEK</sequence>
<dbReference type="EMBL" id="CM004393">
    <property type="protein sequence ID" value="OAY45548.1"/>
    <property type="molecule type" value="Genomic_DNA"/>
</dbReference>
<organism evidence="1">
    <name type="scientific">Manihot esculenta</name>
    <name type="common">Cassava</name>
    <name type="synonym">Jatropha manihot</name>
    <dbReference type="NCBI Taxonomy" id="3983"/>
    <lineage>
        <taxon>Eukaryota</taxon>
        <taxon>Viridiplantae</taxon>
        <taxon>Streptophyta</taxon>
        <taxon>Embryophyta</taxon>
        <taxon>Tracheophyta</taxon>
        <taxon>Spermatophyta</taxon>
        <taxon>Magnoliopsida</taxon>
        <taxon>eudicotyledons</taxon>
        <taxon>Gunneridae</taxon>
        <taxon>Pentapetalae</taxon>
        <taxon>rosids</taxon>
        <taxon>fabids</taxon>
        <taxon>Malpighiales</taxon>
        <taxon>Euphorbiaceae</taxon>
        <taxon>Crotonoideae</taxon>
        <taxon>Manihoteae</taxon>
        <taxon>Manihot</taxon>
    </lineage>
</organism>
<reference evidence="1" key="1">
    <citation type="submission" date="2016-02" db="EMBL/GenBank/DDBJ databases">
        <title>WGS assembly of Manihot esculenta.</title>
        <authorList>
            <person name="Bredeson J.V."/>
            <person name="Prochnik S.E."/>
            <person name="Lyons J.B."/>
            <person name="Schmutz J."/>
            <person name="Grimwood J."/>
            <person name="Vrebalov J."/>
            <person name="Bart R.S."/>
            <person name="Amuge T."/>
            <person name="Ferguson M.E."/>
            <person name="Green R."/>
            <person name="Putnam N."/>
            <person name="Stites J."/>
            <person name="Rounsley S."/>
            <person name="Rokhsar D.S."/>
        </authorList>
    </citation>
    <scope>NUCLEOTIDE SEQUENCE [LARGE SCALE GENOMIC DNA]</scope>
    <source>
        <tissue evidence="1">Leaf</tissue>
    </source>
</reference>
<name>A0A251KHK8_MANES</name>
<proteinExistence type="predicted"/>
<dbReference type="PANTHER" id="PTHR34222:SF99">
    <property type="entry name" value="PROTEIN, PUTATIVE-RELATED"/>
    <property type="match status" value="1"/>
</dbReference>